<evidence type="ECO:0000256" key="16">
    <source>
        <dbReference type="ARBA" id="ARBA00042798"/>
    </source>
</evidence>
<dbReference type="eggNOG" id="COG0494">
    <property type="taxonomic scope" value="Bacteria"/>
</dbReference>
<dbReference type="AlphaFoldDB" id="Q6AK76"/>
<dbReference type="InterPro" id="IPR020084">
    <property type="entry name" value="NUDIX_hydrolase_CS"/>
</dbReference>
<evidence type="ECO:0000256" key="3">
    <source>
        <dbReference type="ARBA" id="ARBA00022457"/>
    </source>
</evidence>
<accession>Q6AK76</accession>
<keyword evidence="3" id="KW-0515">Mutator protein</keyword>
<dbReference type="HOGENOM" id="CLU_037162_19_1_7"/>
<evidence type="ECO:0000256" key="10">
    <source>
        <dbReference type="ARBA" id="ARBA00035861"/>
    </source>
</evidence>
<dbReference type="PANTHER" id="PTHR47707:SF1">
    <property type="entry name" value="NUDIX HYDROLASE FAMILY PROTEIN"/>
    <property type="match status" value="1"/>
</dbReference>
<dbReference type="Proteomes" id="UP000000602">
    <property type="component" value="Chromosome"/>
</dbReference>
<dbReference type="RefSeq" id="WP_011189762.1">
    <property type="nucleotide sequence ID" value="NC_006138.1"/>
</dbReference>
<dbReference type="Pfam" id="PF00293">
    <property type="entry name" value="NUDIX"/>
    <property type="match status" value="1"/>
</dbReference>
<evidence type="ECO:0000256" key="4">
    <source>
        <dbReference type="ARBA" id="ARBA00022705"/>
    </source>
</evidence>
<comment type="catalytic activity">
    <reaction evidence="11">
        <text>8-oxo-GTP + H2O = 8-oxo-GMP + diphosphate + H(+)</text>
        <dbReference type="Rhea" id="RHEA:67616"/>
        <dbReference type="ChEBI" id="CHEBI:15377"/>
        <dbReference type="ChEBI" id="CHEBI:15378"/>
        <dbReference type="ChEBI" id="CHEBI:33019"/>
        <dbReference type="ChEBI" id="CHEBI:143553"/>
        <dbReference type="ChEBI" id="CHEBI:145694"/>
    </reaction>
</comment>
<name>Q6AK76_DESPS</name>
<dbReference type="PANTHER" id="PTHR47707">
    <property type="entry name" value="8-OXO-DGTP DIPHOSPHATASE"/>
    <property type="match status" value="1"/>
</dbReference>
<dbReference type="KEGG" id="dps:DP2521"/>
<evidence type="ECO:0000256" key="15">
    <source>
        <dbReference type="ARBA" id="ARBA00041979"/>
    </source>
</evidence>
<reference evidence="19" key="1">
    <citation type="journal article" date="2004" name="Environ. Microbiol.">
        <title>The genome of Desulfotalea psychrophila, a sulfate-reducing bacterium from permanently cold Arctic sediments.</title>
        <authorList>
            <person name="Rabus R."/>
            <person name="Ruepp A."/>
            <person name="Frickey T."/>
            <person name="Rattei T."/>
            <person name="Fartmann B."/>
            <person name="Stark M."/>
            <person name="Bauer M."/>
            <person name="Zibat A."/>
            <person name="Lombardot T."/>
            <person name="Becker I."/>
            <person name="Amann J."/>
            <person name="Gellner K."/>
            <person name="Teeling H."/>
            <person name="Leuschner W.D."/>
            <person name="Gloeckner F.-O."/>
            <person name="Lupas A.N."/>
            <person name="Amann R."/>
            <person name="Klenk H.-P."/>
        </authorList>
    </citation>
    <scope>NUCLEOTIDE SEQUENCE [LARGE SCALE GENOMIC DNA]</scope>
    <source>
        <strain evidence="19">DSM 12343 / LSv54</strain>
    </source>
</reference>
<evidence type="ECO:0000256" key="2">
    <source>
        <dbReference type="ARBA" id="ARBA00005582"/>
    </source>
</evidence>
<dbReference type="InterPro" id="IPR000086">
    <property type="entry name" value="NUDIX_hydrolase_dom"/>
</dbReference>
<dbReference type="SUPFAM" id="SSF55811">
    <property type="entry name" value="Nudix"/>
    <property type="match status" value="1"/>
</dbReference>
<dbReference type="GO" id="GO:0006260">
    <property type="term" value="P:DNA replication"/>
    <property type="evidence" value="ECO:0007669"/>
    <property type="project" value="UniProtKB-KW"/>
</dbReference>
<dbReference type="Gene3D" id="3.90.79.10">
    <property type="entry name" value="Nucleoside Triphosphate Pyrophosphohydrolase"/>
    <property type="match status" value="1"/>
</dbReference>
<dbReference type="GO" id="GO:0044716">
    <property type="term" value="F:8-oxo-GDP phosphatase activity"/>
    <property type="evidence" value="ECO:0007669"/>
    <property type="project" value="TreeGrafter"/>
</dbReference>
<feature type="domain" description="Nudix hydrolase" evidence="17">
    <location>
        <begin position="2"/>
        <end position="129"/>
    </location>
</feature>
<dbReference type="GO" id="GO:0006281">
    <property type="term" value="P:DNA repair"/>
    <property type="evidence" value="ECO:0007669"/>
    <property type="project" value="UniProtKB-KW"/>
</dbReference>
<dbReference type="GO" id="GO:0046872">
    <property type="term" value="F:metal ion binding"/>
    <property type="evidence" value="ECO:0007669"/>
    <property type="project" value="UniProtKB-KW"/>
</dbReference>
<sequence length="136" mass="15911">MKQIEVVAGIIINQDKILCMKRGISKFTYVSQKFEFPGGKVEDKETYRQALAREIREELRIEIEIGEKLMVVNHTYPDFQIRMHCYLCSSENRKITLTEHIESKWLYCQELNQLDWAAADIPAVKRLMECKNAPAT</sequence>
<evidence type="ECO:0000313" key="18">
    <source>
        <dbReference type="EMBL" id="CAG37250.1"/>
    </source>
</evidence>
<evidence type="ECO:0000256" key="14">
    <source>
        <dbReference type="ARBA" id="ARBA00041592"/>
    </source>
</evidence>
<dbReference type="GO" id="GO:0035539">
    <property type="term" value="F:8-oxo-7,8-dihydrodeoxyguanosine triphosphate pyrophosphatase activity"/>
    <property type="evidence" value="ECO:0007669"/>
    <property type="project" value="UniProtKB-EC"/>
</dbReference>
<comment type="cofactor">
    <cofactor evidence="1">
        <name>Mg(2+)</name>
        <dbReference type="ChEBI" id="CHEBI:18420"/>
    </cofactor>
</comment>
<dbReference type="PROSITE" id="PS00893">
    <property type="entry name" value="NUDIX_BOX"/>
    <property type="match status" value="1"/>
</dbReference>
<comment type="catalytic activity">
    <reaction evidence="10">
        <text>8-oxo-dGTP + H2O = 8-oxo-dGMP + diphosphate + H(+)</text>
        <dbReference type="Rhea" id="RHEA:31575"/>
        <dbReference type="ChEBI" id="CHEBI:15377"/>
        <dbReference type="ChEBI" id="CHEBI:15378"/>
        <dbReference type="ChEBI" id="CHEBI:33019"/>
        <dbReference type="ChEBI" id="CHEBI:63224"/>
        <dbReference type="ChEBI" id="CHEBI:77896"/>
        <dbReference type="EC" id="3.6.1.55"/>
    </reaction>
</comment>
<evidence type="ECO:0000256" key="6">
    <source>
        <dbReference type="ARBA" id="ARBA00022763"/>
    </source>
</evidence>
<evidence type="ECO:0000256" key="11">
    <source>
        <dbReference type="ARBA" id="ARBA00036904"/>
    </source>
</evidence>
<keyword evidence="6" id="KW-0227">DNA damage</keyword>
<evidence type="ECO:0000259" key="17">
    <source>
        <dbReference type="PROSITE" id="PS51462"/>
    </source>
</evidence>
<dbReference type="CDD" id="cd03425">
    <property type="entry name" value="NUDIX_MutT_NudA_like"/>
    <property type="match status" value="1"/>
</dbReference>
<evidence type="ECO:0000256" key="7">
    <source>
        <dbReference type="ARBA" id="ARBA00022801"/>
    </source>
</evidence>
<dbReference type="STRING" id="177439.DP2521"/>
<dbReference type="OrthoDB" id="9810648at2"/>
<evidence type="ECO:0000256" key="5">
    <source>
        <dbReference type="ARBA" id="ARBA00022723"/>
    </source>
</evidence>
<evidence type="ECO:0000256" key="12">
    <source>
        <dbReference type="ARBA" id="ARBA00038905"/>
    </source>
</evidence>
<evidence type="ECO:0000256" key="1">
    <source>
        <dbReference type="ARBA" id="ARBA00001946"/>
    </source>
</evidence>
<keyword evidence="7" id="KW-0378">Hydrolase</keyword>
<dbReference type="GO" id="GO:0044715">
    <property type="term" value="F:8-oxo-dGDP phosphatase activity"/>
    <property type="evidence" value="ECO:0007669"/>
    <property type="project" value="TreeGrafter"/>
</dbReference>
<dbReference type="GO" id="GO:0008413">
    <property type="term" value="F:8-oxo-7,8-dihydroguanosine triphosphate pyrophosphatase activity"/>
    <property type="evidence" value="ECO:0007669"/>
    <property type="project" value="TreeGrafter"/>
</dbReference>
<dbReference type="PROSITE" id="PS51462">
    <property type="entry name" value="NUDIX"/>
    <property type="match status" value="1"/>
</dbReference>
<dbReference type="InterPro" id="IPR047127">
    <property type="entry name" value="MutT-like"/>
</dbReference>
<dbReference type="InterPro" id="IPR015797">
    <property type="entry name" value="NUDIX_hydrolase-like_dom_sf"/>
</dbReference>
<gene>
    <name evidence="18" type="ordered locus">DP2521</name>
</gene>
<protein>
    <recommendedName>
        <fullName evidence="13">8-oxo-dGTP diphosphatase</fullName>
        <ecNumber evidence="12">3.6.1.55</ecNumber>
    </recommendedName>
    <alternativeName>
        <fullName evidence="16">7,8-dihydro-8-oxoguanine-triphosphatase</fullName>
    </alternativeName>
    <alternativeName>
        <fullName evidence="15">Mutator protein MutT</fullName>
    </alternativeName>
    <alternativeName>
        <fullName evidence="14">dGTP pyrophosphohydrolase</fullName>
    </alternativeName>
</protein>
<evidence type="ECO:0000256" key="9">
    <source>
        <dbReference type="ARBA" id="ARBA00023204"/>
    </source>
</evidence>
<keyword evidence="9" id="KW-0234">DNA repair</keyword>
<dbReference type="EMBL" id="CR522870">
    <property type="protein sequence ID" value="CAG37250.1"/>
    <property type="molecule type" value="Genomic_DNA"/>
</dbReference>
<organism evidence="18 19">
    <name type="scientific">Desulfotalea psychrophila (strain LSv54 / DSM 12343)</name>
    <dbReference type="NCBI Taxonomy" id="177439"/>
    <lineage>
        <taxon>Bacteria</taxon>
        <taxon>Pseudomonadati</taxon>
        <taxon>Thermodesulfobacteriota</taxon>
        <taxon>Desulfobulbia</taxon>
        <taxon>Desulfobulbales</taxon>
        <taxon>Desulfocapsaceae</taxon>
        <taxon>Desulfotalea</taxon>
    </lineage>
</organism>
<keyword evidence="19" id="KW-1185">Reference proteome</keyword>
<evidence type="ECO:0000313" key="19">
    <source>
        <dbReference type="Proteomes" id="UP000000602"/>
    </source>
</evidence>
<keyword evidence="8" id="KW-0460">Magnesium</keyword>
<evidence type="ECO:0000256" key="8">
    <source>
        <dbReference type="ARBA" id="ARBA00022842"/>
    </source>
</evidence>
<keyword evidence="5" id="KW-0479">Metal-binding</keyword>
<keyword evidence="4" id="KW-0235">DNA replication</keyword>
<proteinExistence type="inferred from homology"/>
<comment type="similarity">
    <text evidence="2">Belongs to the Nudix hydrolase family.</text>
</comment>
<dbReference type="EC" id="3.6.1.55" evidence="12"/>
<evidence type="ECO:0000256" key="13">
    <source>
        <dbReference type="ARBA" id="ARBA00040794"/>
    </source>
</evidence>